<dbReference type="GO" id="GO:0046583">
    <property type="term" value="F:monoatomic cation efflux transmembrane transporter activity"/>
    <property type="evidence" value="ECO:0007669"/>
    <property type="project" value="TreeGrafter"/>
</dbReference>
<keyword evidence="16" id="KW-1185">Reference proteome</keyword>
<evidence type="ECO:0000256" key="5">
    <source>
        <dbReference type="ARBA" id="ARBA00022475"/>
    </source>
</evidence>
<dbReference type="InterPro" id="IPR011541">
    <property type="entry name" value="Ni/Co_transpt_high_affinity"/>
</dbReference>
<dbReference type="GO" id="GO:0010045">
    <property type="term" value="P:response to nickel cation"/>
    <property type="evidence" value="ECO:0007669"/>
    <property type="project" value="TreeGrafter"/>
</dbReference>
<feature type="transmembrane region" description="Helical" evidence="13">
    <location>
        <begin position="361"/>
        <end position="380"/>
    </location>
</feature>
<evidence type="ECO:0000256" key="2">
    <source>
        <dbReference type="ARBA" id="ARBA00004651"/>
    </source>
</evidence>
<sequence length="387" mass="40713">MLLRSNAWRDAAVATLVVAVIALVIDPALAQQNPFGAPRSTTPSPQPPDGIVGWILAKQGEFYKQFSGLIRASKQDGSAAWTLLGLSFLYGIFHAAGPGHGKAVISSYIVANDETWWRGVVLSFASAFMQAAVAVAIVGVAVALLGATSRAMQTTVYWIEVISYALIALIGARLVWTKGRGLLASLRSLAPQPAPALAVAGHAHHHHDHAHDHHHHDHAHHSHAHDHGHKHDHGHHDHHNHSHAHHDHAQCTHDHVHDEHCGHNHGPTPDQLAGPGGWKRGLTAIFSVGLRPCSGAILVLVFALAQGLFWIGAAATFVMGLGTAITVAAIATLAVSAKALAAKLASGQGGYGSLAVRGVEFAAAVVILAFGVLLLMGYIASERLGMA</sequence>
<evidence type="ECO:0000256" key="9">
    <source>
        <dbReference type="ARBA" id="ARBA00023065"/>
    </source>
</evidence>
<dbReference type="InterPro" id="IPR051224">
    <property type="entry name" value="NiCoT_RcnA"/>
</dbReference>
<dbReference type="EMBL" id="AP014946">
    <property type="protein sequence ID" value="BAT59944.1"/>
    <property type="molecule type" value="Genomic_DNA"/>
</dbReference>
<evidence type="ECO:0000256" key="12">
    <source>
        <dbReference type="ARBA" id="ARBA00023285"/>
    </source>
</evidence>
<organism evidence="15 16">
    <name type="scientific">Variibacter gotjawalensis</name>
    <dbReference type="NCBI Taxonomy" id="1333996"/>
    <lineage>
        <taxon>Bacteria</taxon>
        <taxon>Pseudomonadati</taxon>
        <taxon>Pseudomonadota</taxon>
        <taxon>Alphaproteobacteria</taxon>
        <taxon>Hyphomicrobiales</taxon>
        <taxon>Nitrobacteraceae</taxon>
        <taxon>Variibacter</taxon>
    </lineage>
</organism>
<keyword evidence="4 13" id="KW-0813">Transport</keyword>
<feature type="transmembrane region" description="Helical" evidence="13">
    <location>
        <begin position="288"/>
        <end position="311"/>
    </location>
</feature>
<evidence type="ECO:0000313" key="15">
    <source>
        <dbReference type="EMBL" id="BAT59944.1"/>
    </source>
</evidence>
<comment type="subcellular location">
    <subcellularLocation>
        <location evidence="2 13">Cell membrane</location>
        <topology evidence="2 13">Multi-pass membrane protein</topology>
    </subcellularLocation>
</comment>
<dbReference type="GO" id="GO:0006824">
    <property type="term" value="P:cobalt ion transport"/>
    <property type="evidence" value="ECO:0007669"/>
    <property type="project" value="UniProtKB-KW"/>
</dbReference>
<dbReference type="Proteomes" id="UP000236884">
    <property type="component" value="Chromosome"/>
</dbReference>
<dbReference type="KEGG" id="vgo:GJW-30_1_02479"/>
<evidence type="ECO:0000256" key="1">
    <source>
        <dbReference type="ARBA" id="ARBA00002510"/>
    </source>
</evidence>
<evidence type="ECO:0000256" key="14">
    <source>
        <dbReference type="SAM" id="MobiDB-lite"/>
    </source>
</evidence>
<dbReference type="RefSeq" id="WP_096355747.1">
    <property type="nucleotide sequence ID" value="NZ_AP014946.1"/>
</dbReference>
<feature type="transmembrane region" description="Helical" evidence="13">
    <location>
        <begin position="317"/>
        <end position="340"/>
    </location>
</feature>
<name>A0A0S3PVL1_9BRAD</name>
<evidence type="ECO:0000256" key="8">
    <source>
        <dbReference type="ARBA" id="ARBA00022989"/>
    </source>
</evidence>
<evidence type="ECO:0000256" key="3">
    <source>
        <dbReference type="ARBA" id="ARBA00022426"/>
    </source>
</evidence>
<feature type="compositionally biased region" description="Basic and acidic residues" evidence="14">
    <location>
        <begin position="247"/>
        <end position="262"/>
    </location>
</feature>
<evidence type="ECO:0000256" key="6">
    <source>
        <dbReference type="ARBA" id="ARBA00022596"/>
    </source>
</evidence>
<evidence type="ECO:0000256" key="11">
    <source>
        <dbReference type="ARBA" id="ARBA00023136"/>
    </source>
</evidence>
<feature type="region of interest" description="Disordered" evidence="14">
    <location>
        <begin position="200"/>
        <end position="274"/>
    </location>
</feature>
<feature type="compositionally biased region" description="Basic residues" evidence="14">
    <location>
        <begin position="202"/>
        <end position="246"/>
    </location>
</feature>
<dbReference type="PANTHER" id="PTHR40659:SF1">
    <property type="entry name" value="NICKEL_COBALT EFFLUX SYSTEM RCNA"/>
    <property type="match status" value="1"/>
</dbReference>
<evidence type="ECO:0000313" key="16">
    <source>
        <dbReference type="Proteomes" id="UP000236884"/>
    </source>
</evidence>
<evidence type="ECO:0000256" key="7">
    <source>
        <dbReference type="ARBA" id="ARBA00022692"/>
    </source>
</evidence>
<dbReference type="GO" id="GO:0015099">
    <property type="term" value="F:nickel cation transmembrane transporter activity"/>
    <property type="evidence" value="ECO:0007669"/>
    <property type="project" value="UniProtKB-UniRule"/>
</dbReference>
<dbReference type="Pfam" id="PF03824">
    <property type="entry name" value="NicO"/>
    <property type="match status" value="2"/>
</dbReference>
<dbReference type="OrthoDB" id="9812956at2"/>
<keyword evidence="6" id="KW-0533">Nickel</keyword>
<feature type="transmembrane region" description="Helical" evidence="13">
    <location>
        <begin position="157"/>
        <end position="176"/>
    </location>
</feature>
<evidence type="ECO:0000256" key="10">
    <source>
        <dbReference type="ARBA" id="ARBA00023112"/>
    </source>
</evidence>
<protein>
    <recommendedName>
        <fullName evidence="13">Nickel/cobalt efflux system</fullName>
    </recommendedName>
</protein>
<evidence type="ECO:0000256" key="13">
    <source>
        <dbReference type="RuleBase" id="RU362101"/>
    </source>
</evidence>
<gene>
    <name evidence="15" type="ORF">GJW-30_1_02479</name>
</gene>
<reference evidence="15 16" key="1">
    <citation type="submission" date="2015-08" db="EMBL/GenBank/DDBJ databases">
        <title>Investigation of the bacterial diversity of lava forest soil.</title>
        <authorList>
            <person name="Lee J.S."/>
        </authorList>
    </citation>
    <scope>NUCLEOTIDE SEQUENCE [LARGE SCALE GENOMIC DNA]</scope>
    <source>
        <strain evidence="15 16">GJW-30</strain>
    </source>
</reference>
<accession>A0A0S3PVL1</accession>
<comment type="similarity">
    <text evidence="13">Belongs to the NiCoT transporter (TC 2.A.52) family.</text>
</comment>
<keyword evidence="12" id="KW-0170">Cobalt</keyword>
<feature type="transmembrane region" description="Helical" evidence="13">
    <location>
        <begin position="120"/>
        <end position="145"/>
    </location>
</feature>
<dbReference type="GO" id="GO:0032025">
    <property type="term" value="P:response to cobalt ion"/>
    <property type="evidence" value="ECO:0007669"/>
    <property type="project" value="TreeGrafter"/>
</dbReference>
<keyword evidence="8 13" id="KW-1133">Transmembrane helix</keyword>
<keyword evidence="3" id="KW-0171">Cobalt transport</keyword>
<dbReference type="GO" id="GO:0005886">
    <property type="term" value="C:plasma membrane"/>
    <property type="evidence" value="ECO:0007669"/>
    <property type="project" value="UniProtKB-SubCell"/>
</dbReference>
<proteinExistence type="inferred from homology"/>
<keyword evidence="11 13" id="KW-0472">Membrane</keyword>
<keyword evidence="5" id="KW-1003">Cell membrane</keyword>
<dbReference type="AlphaFoldDB" id="A0A0S3PVL1"/>
<evidence type="ECO:0000256" key="4">
    <source>
        <dbReference type="ARBA" id="ARBA00022448"/>
    </source>
</evidence>
<comment type="function">
    <text evidence="1">Efflux system for nickel and cobalt.</text>
</comment>
<dbReference type="PANTHER" id="PTHR40659">
    <property type="entry name" value="NICKEL/COBALT EFFLUX SYSTEM RCNA"/>
    <property type="match status" value="1"/>
</dbReference>
<keyword evidence="9" id="KW-0406">Ion transport</keyword>
<keyword evidence="7 13" id="KW-0812">Transmembrane</keyword>
<keyword evidence="10" id="KW-0921">Nickel transport</keyword>
<feature type="transmembrane region" description="Helical" evidence="13">
    <location>
        <begin position="79"/>
        <end position="99"/>
    </location>
</feature>